<proteinExistence type="predicted"/>
<keyword evidence="2" id="KW-1185">Reference proteome</keyword>
<organism evidence="2 3">
    <name type="scientific">Cephus cinctus</name>
    <name type="common">Wheat stem sawfly</name>
    <dbReference type="NCBI Taxonomy" id="211228"/>
    <lineage>
        <taxon>Eukaryota</taxon>
        <taxon>Metazoa</taxon>
        <taxon>Ecdysozoa</taxon>
        <taxon>Arthropoda</taxon>
        <taxon>Hexapoda</taxon>
        <taxon>Insecta</taxon>
        <taxon>Pterygota</taxon>
        <taxon>Neoptera</taxon>
        <taxon>Endopterygota</taxon>
        <taxon>Hymenoptera</taxon>
        <taxon>Cephoidea</taxon>
        <taxon>Cephidae</taxon>
        <taxon>Cephus</taxon>
    </lineage>
</organism>
<sequence length="120" mass="14215">MPVKRPTWQPALGIRKPDNIISSDYVNRKIFMPSYDSDCRVSMDQLITNEYQRIWWRERNAWNVLVAKPNARNEILLRKTIPRKKQSPSSKDNTKLLPSKSHQKNKTIIDDQKNDPNRQN</sequence>
<evidence type="ECO:0000256" key="1">
    <source>
        <dbReference type="SAM" id="MobiDB-lite"/>
    </source>
</evidence>
<name>A0AAJ7W476_CEPCN</name>
<protein>
    <submittedName>
        <fullName evidence="3">Uncharacterized protein LOC107270885</fullName>
    </submittedName>
</protein>
<gene>
    <name evidence="3" type="primary">LOC107270885</name>
</gene>
<dbReference type="GeneID" id="107270885"/>
<dbReference type="RefSeq" id="XP_024943968.1">
    <property type="nucleotide sequence ID" value="XM_025088200.1"/>
</dbReference>
<dbReference type="KEGG" id="ccin:107270885"/>
<feature type="region of interest" description="Disordered" evidence="1">
    <location>
        <begin position="77"/>
        <end position="120"/>
    </location>
</feature>
<feature type="compositionally biased region" description="Basic and acidic residues" evidence="1">
    <location>
        <begin position="107"/>
        <end position="120"/>
    </location>
</feature>
<evidence type="ECO:0000313" key="3">
    <source>
        <dbReference type="RefSeq" id="XP_024943968.1"/>
    </source>
</evidence>
<dbReference type="AlphaFoldDB" id="A0AAJ7W476"/>
<dbReference type="Proteomes" id="UP000694920">
    <property type="component" value="Unplaced"/>
</dbReference>
<reference evidence="3" key="1">
    <citation type="submission" date="2025-08" db="UniProtKB">
        <authorList>
            <consortium name="RefSeq"/>
        </authorList>
    </citation>
    <scope>IDENTIFICATION</scope>
</reference>
<evidence type="ECO:0000313" key="2">
    <source>
        <dbReference type="Proteomes" id="UP000694920"/>
    </source>
</evidence>
<accession>A0AAJ7W476</accession>